<protein>
    <recommendedName>
        <fullName evidence="5">Rieske domain-containing protein</fullName>
    </recommendedName>
</protein>
<keyword evidence="2" id="KW-0479">Metal-binding</keyword>
<dbReference type="SUPFAM" id="SSF51905">
    <property type="entry name" value="FAD/NAD(P)-binding domain"/>
    <property type="match status" value="1"/>
</dbReference>
<dbReference type="InterPro" id="IPR036188">
    <property type="entry name" value="FAD/NAD-bd_sf"/>
</dbReference>
<keyword evidence="4" id="KW-0411">Iron-sulfur</keyword>
<dbReference type="HOGENOM" id="CLU_007884_15_1_1"/>
<dbReference type="Pfam" id="PF00355">
    <property type="entry name" value="Rieske"/>
    <property type="match status" value="1"/>
</dbReference>
<dbReference type="InterPro" id="IPR006076">
    <property type="entry name" value="FAD-dep_OxRdtase"/>
</dbReference>
<keyword evidence="3" id="KW-0408">Iron</keyword>
<dbReference type="GO" id="GO:0005737">
    <property type="term" value="C:cytoplasm"/>
    <property type="evidence" value="ECO:0007669"/>
    <property type="project" value="TreeGrafter"/>
</dbReference>
<feature type="domain" description="Rieske" evidence="5">
    <location>
        <begin position="544"/>
        <end position="633"/>
    </location>
</feature>
<organism evidence="6 7">
    <name type="scientific">Exophiala sideris</name>
    <dbReference type="NCBI Taxonomy" id="1016849"/>
    <lineage>
        <taxon>Eukaryota</taxon>
        <taxon>Fungi</taxon>
        <taxon>Dikarya</taxon>
        <taxon>Ascomycota</taxon>
        <taxon>Pezizomycotina</taxon>
        <taxon>Eurotiomycetes</taxon>
        <taxon>Chaetothyriomycetidae</taxon>
        <taxon>Chaetothyriales</taxon>
        <taxon>Herpotrichiellaceae</taxon>
        <taxon>Exophiala</taxon>
    </lineage>
</organism>
<evidence type="ECO:0000259" key="5">
    <source>
        <dbReference type="PROSITE" id="PS51296"/>
    </source>
</evidence>
<dbReference type="PANTHER" id="PTHR13847">
    <property type="entry name" value="SARCOSINE DEHYDROGENASE-RELATED"/>
    <property type="match status" value="1"/>
</dbReference>
<sequence length="633" mass="71547">MIKNHYFSFGHLLHFSTMIPMASNLRRQLPRVQVLCRSVRAQSTFNHPSTTPCLSQLRFRQPSLSLDQHINKRVFTRNFTTSRTTMSIDVEHYIRTNGKNDPVWIHTDPYHNRPEFPQLNKDLETDVCIIGAGISGISLAEQLVRRGVQVVMIEARDVLSGETGRTSGHLASDLDDGYTEIAKKFGKDGAKIAAESHDWALQYVGKLSNELGIECEYRILPGYNVSQFVKGTKEHDDECQELKEECEMASSLGLDAKFVEGFKVKGWDGKPDQRDAAVFGRQATFHPTKYLNGVLNWLKRQSNFQCYTRTRMRGNTEKGVTVPVVDVHLGSRGVTVETENGHTITCNHSVETTCVPLQKLSLIAEMEYDRTYCIAIRIPKGSVEDCLLYDNAEEYKYVRMTECDNEWDYMVVGGCDHKVGKENEQEERYKELETWVRERFTQAGSVDYQWSGQIFEPEDYMAFIGRKSGCQNVYVVTGDSGNGLTHGVIAGKLLADQITGVENPWEKVYDPKNRNLTLLSKAPSILQHDLNINKEYKRLLKSDIQDVEDLGLDQGGVLNPMTKMPQAIYKDKNGKIHKMSALCPHLGGVVCWNHDEKSWDCPIHGSRFAADGAQICGPSNRGLKPIEVDHERG</sequence>
<evidence type="ECO:0000313" key="6">
    <source>
        <dbReference type="EMBL" id="KIV86967.1"/>
    </source>
</evidence>
<dbReference type="SUPFAM" id="SSF50022">
    <property type="entry name" value="ISP domain"/>
    <property type="match status" value="1"/>
</dbReference>
<dbReference type="Gene3D" id="3.50.50.60">
    <property type="entry name" value="FAD/NAD(P)-binding domain"/>
    <property type="match status" value="1"/>
</dbReference>
<dbReference type="FunFam" id="2.102.10.10:FF:000014">
    <property type="entry name" value="Oxidoreductase, FAD dependent"/>
    <property type="match status" value="1"/>
</dbReference>
<dbReference type="GO" id="GO:0051537">
    <property type="term" value="F:2 iron, 2 sulfur cluster binding"/>
    <property type="evidence" value="ECO:0007669"/>
    <property type="project" value="UniProtKB-KW"/>
</dbReference>
<feature type="non-terminal residue" evidence="6">
    <location>
        <position position="1"/>
    </location>
</feature>
<reference evidence="6 7" key="1">
    <citation type="submission" date="2015-01" db="EMBL/GenBank/DDBJ databases">
        <title>The Genome Sequence of Exophiala sideris CBS121828.</title>
        <authorList>
            <consortium name="The Broad Institute Genomics Platform"/>
            <person name="Cuomo C."/>
            <person name="de Hoog S."/>
            <person name="Gorbushina A."/>
            <person name="Stielow B."/>
            <person name="Teixiera M."/>
            <person name="Abouelleil A."/>
            <person name="Chapman S.B."/>
            <person name="Priest M."/>
            <person name="Young S.K."/>
            <person name="Wortman J."/>
            <person name="Nusbaum C."/>
            <person name="Birren B."/>
        </authorList>
    </citation>
    <scope>NUCLEOTIDE SEQUENCE [LARGE SCALE GENOMIC DNA]</scope>
    <source>
        <strain evidence="6 7">CBS 121828</strain>
    </source>
</reference>
<evidence type="ECO:0000256" key="4">
    <source>
        <dbReference type="ARBA" id="ARBA00023014"/>
    </source>
</evidence>
<dbReference type="AlphaFoldDB" id="A0A0D1YWQ5"/>
<dbReference type="GO" id="GO:0046872">
    <property type="term" value="F:metal ion binding"/>
    <property type="evidence" value="ECO:0007669"/>
    <property type="project" value="UniProtKB-KW"/>
</dbReference>
<dbReference type="Pfam" id="PF01266">
    <property type="entry name" value="DAO"/>
    <property type="match status" value="1"/>
</dbReference>
<dbReference type="InterPro" id="IPR017941">
    <property type="entry name" value="Rieske_2Fe-2S"/>
</dbReference>
<evidence type="ECO:0000256" key="1">
    <source>
        <dbReference type="ARBA" id="ARBA00022714"/>
    </source>
</evidence>
<gene>
    <name evidence="6" type="ORF">PV11_02541</name>
</gene>
<dbReference type="Gene3D" id="2.102.10.10">
    <property type="entry name" value="Rieske [2Fe-2S] iron-sulphur domain"/>
    <property type="match status" value="1"/>
</dbReference>
<dbReference type="OrthoDB" id="429143at2759"/>
<evidence type="ECO:0000256" key="2">
    <source>
        <dbReference type="ARBA" id="ARBA00022723"/>
    </source>
</evidence>
<dbReference type="Gene3D" id="3.30.9.10">
    <property type="entry name" value="D-Amino Acid Oxidase, subunit A, domain 2"/>
    <property type="match status" value="1"/>
</dbReference>
<dbReference type="InterPro" id="IPR036922">
    <property type="entry name" value="Rieske_2Fe-2S_sf"/>
</dbReference>
<dbReference type="EMBL" id="KN846951">
    <property type="protein sequence ID" value="KIV86967.1"/>
    <property type="molecule type" value="Genomic_DNA"/>
</dbReference>
<keyword evidence="1" id="KW-0001">2Fe-2S</keyword>
<proteinExistence type="predicted"/>
<accession>A0A0D1YWQ5</accession>
<dbReference type="PANTHER" id="PTHR13847:SF281">
    <property type="entry name" value="FAD DEPENDENT OXIDOREDUCTASE DOMAIN-CONTAINING PROTEIN"/>
    <property type="match status" value="1"/>
</dbReference>
<dbReference type="PROSITE" id="PS51296">
    <property type="entry name" value="RIESKE"/>
    <property type="match status" value="1"/>
</dbReference>
<name>A0A0D1YWQ5_9EURO</name>
<evidence type="ECO:0000256" key="3">
    <source>
        <dbReference type="ARBA" id="ARBA00023004"/>
    </source>
</evidence>
<dbReference type="Proteomes" id="UP000053599">
    <property type="component" value="Unassembled WGS sequence"/>
</dbReference>
<evidence type="ECO:0000313" key="7">
    <source>
        <dbReference type="Proteomes" id="UP000053599"/>
    </source>
</evidence>